<evidence type="ECO:0000313" key="3">
    <source>
        <dbReference type="EMBL" id="PNI11342.1"/>
    </source>
</evidence>
<dbReference type="Proteomes" id="UP000236370">
    <property type="component" value="Unassembled WGS sequence"/>
</dbReference>
<organism evidence="3 5">
    <name type="scientific">Pan troglodytes</name>
    <name type="common">Chimpanzee</name>
    <dbReference type="NCBI Taxonomy" id="9598"/>
    <lineage>
        <taxon>Eukaryota</taxon>
        <taxon>Metazoa</taxon>
        <taxon>Chordata</taxon>
        <taxon>Craniata</taxon>
        <taxon>Vertebrata</taxon>
        <taxon>Euteleostomi</taxon>
        <taxon>Mammalia</taxon>
        <taxon>Eutheria</taxon>
        <taxon>Euarchontoglires</taxon>
        <taxon>Primates</taxon>
        <taxon>Haplorrhini</taxon>
        <taxon>Catarrhini</taxon>
        <taxon>Hominidae</taxon>
        <taxon>Pan</taxon>
    </lineage>
</organism>
<protein>
    <submittedName>
        <fullName evidence="1 4">NPIPB5 isoform 1</fullName>
    </submittedName>
    <submittedName>
        <fullName evidence="2">NPIPB5 isoform 7</fullName>
    </submittedName>
    <submittedName>
        <fullName evidence="3">NPIPB5 isoform 8</fullName>
    </submittedName>
</protein>
<gene>
    <name evidence="3" type="ORF">CK820_G0055643</name>
</gene>
<comment type="caution">
    <text evidence="3">The sequence shown here is derived from an EMBL/GenBank/DDBJ whole genome shotgun (WGS) entry which is preliminary data.</text>
</comment>
<dbReference type="PANTHER" id="PTHR15438">
    <property type="entry name" value="NUCLEAR PORE COMPLEX INTERACTING PROTEIN"/>
    <property type="match status" value="1"/>
</dbReference>
<dbReference type="EMBL" id="NBAG03000819">
    <property type="protein sequence ID" value="PNI11338.1"/>
    <property type="molecule type" value="Genomic_DNA"/>
</dbReference>
<reference evidence="3 5" key="1">
    <citation type="submission" date="2017-12" db="EMBL/GenBank/DDBJ databases">
        <title>High-resolution comparative analysis of great ape genomes.</title>
        <authorList>
            <person name="Pollen A."/>
            <person name="Hastie A."/>
            <person name="Hormozdiari F."/>
            <person name="Dougherty M."/>
            <person name="Liu R."/>
            <person name="Chaisson M."/>
            <person name="Hoppe E."/>
            <person name="Hill C."/>
            <person name="Pang A."/>
            <person name="Hillier L."/>
            <person name="Baker C."/>
            <person name="Armstrong J."/>
            <person name="Shendure J."/>
            <person name="Paten B."/>
            <person name="Wilson R."/>
            <person name="Chao H."/>
            <person name="Schneider V."/>
            <person name="Ventura M."/>
            <person name="Kronenberg Z."/>
            <person name="Murali S."/>
            <person name="Gordon D."/>
            <person name="Cantsilieris S."/>
            <person name="Munson K."/>
            <person name="Nelson B."/>
            <person name="Raja A."/>
            <person name="Underwood J."/>
            <person name="Diekhans M."/>
            <person name="Fiddes I."/>
            <person name="Haussler D."/>
            <person name="Eichler E."/>
        </authorList>
    </citation>
    <scope>NUCLEOTIDE SEQUENCE [LARGE SCALE GENOMIC DNA]</scope>
    <source>
        <strain evidence="3">Yerkes chimp pedigree #C0471</strain>
        <tissue evidence="3">Blood</tissue>
    </source>
</reference>
<dbReference type="PANTHER" id="PTHR15438:SF11">
    <property type="match status" value="1"/>
</dbReference>
<dbReference type="EMBL" id="NBAG03000819">
    <property type="protein sequence ID" value="PNI11342.1"/>
    <property type="molecule type" value="Genomic_DNA"/>
</dbReference>
<evidence type="ECO:0000313" key="4">
    <source>
        <dbReference type="EMBL" id="PNI11351.1"/>
    </source>
</evidence>
<name>A0A2J8ILF5_PANTR</name>
<accession>A0A2J8ILF5</accession>
<dbReference type="EMBL" id="NBAG03000819">
    <property type="protein sequence ID" value="PNI11351.1"/>
    <property type="molecule type" value="Genomic_DNA"/>
</dbReference>
<dbReference type="InterPro" id="IPR009443">
    <property type="entry name" value="NPIP"/>
</dbReference>
<dbReference type="AlphaFoldDB" id="A0A2J8ILF5"/>
<evidence type="ECO:0000313" key="5">
    <source>
        <dbReference type="Proteomes" id="UP000236370"/>
    </source>
</evidence>
<evidence type="ECO:0000313" key="1">
    <source>
        <dbReference type="EMBL" id="PNI11338.1"/>
    </source>
</evidence>
<evidence type="ECO:0000313" key="2">
    <source>
        <dbReference type="EMBL" id="PNI11341.1"/>
    </source>
</evidence>
<sequence>MVKLSIVLTPQFLSHEQGQLTKELQQHVKSVTCPCEYLRKVDGRMATWM</sequence>
<dbReference type="EMBL" id="NBAG03000819">
    <property type="protein sequence ID" value="PNI11341.1"/>
    <property type="molecule type" value="Genomic_DNA"/>
</dbReference>
<proteinExistence type="predicted"/>